<dbReference type="PRINTS" id="PR01790">
    <property type="entry name" value="SMP30FAMILY"/>
</dbReference>
<evidence type="ECO:0000313" key="17">
    <source>
        <dbReference type="EMBL" id="CAD0201973.1"/>
    </source>
</evidence>
<protein>
    <recommendedName>
        <fullName evidence="8">Regucalcin</fullName>
        <ecNumber evidence="7">3.1.1.17</ecNumber>
    </recommendedName>
    <alternativeName>
        <fullName evidence="13">Gluconolactonase</fullName>
    </alternativeName>
</protein>
<reference evidence="17" key="1">
    <citation type="submission" date="2021-12" db="EMBL/GenBank/DDBJ databases">
        <authorList>
            <person name="King R."/>
        </authorList>
    </citation>
    <scope>NUCLEOTIDE SEQUENCE</scope>
</reference>
<evidence type="ECO:0000256" key="8">
    <source>
        <dbReference type="ARBA" id="ARBA00016808"/>
    </source>
</evidence>
<dbReference type="OrthoDB" id="7098285at2759"/>
<accession>A0A9N8L352</accession>
<keyword evidence="9" id="KW-0963">Cytoplasm</keyword>
<evidence type="ECO:0000256" key="12">
    <source>
        <dbReference type="ARBA" id="ARBA00022837"/>
    </source>
</evidence>
<proteinExistence type="inferred from homology"/>
<dbReference type="InterPro" id="IPR013658">
    <property type="entry name" value="SGL"/>
</dbReference>
<dbReference type="GO" id="GO:0019853">
    <property type="term" value="P:L-ascorbic acid biosynthetic process"/>
    <property type="evidence" value="ECO:0007669"/>
    <property type="project" value="TreeGrafter"/>
</dbReference>
<dbReference type="Gene3D" id="2.120.10.30">
    <property type="entry name" value="TolB, C-terminal domain"/>
    <property type="match status" value="1"/>
</dbReference>
<dbReference type="EMBL" id="LR824018">
    <property type="protein sequence ID" value="CAD0201973.1"/>
    <property type="molecule type" value="Genomic_DNA"/>
</dbReference>
<keyword evidence="10 15" id="KW-0479">Metal-binding</keyword>
<comment type="cofactor">
    <cofactor evidence="15">
        <name>Zn(2+)</name>
        <dbReference type="ChEBI" id="CHEBI:29105"/>
    </cofactor>
    <text evidence="15">Binds 1 divalent metal cation per subunit.</text>
</comment>
<keyword evidence="15" id="KW-0862">Zinc</keyword>
<evidence type="ECO:0000256" key="13">
    <source>
        <dbReference type="ARBA" id="ARBA00032464"/>
    </source>
</evidence>
<dbReference type="PANTHER" id="PTHR10907">
    <property type="entry name" value="REGUCALCIN"/>
    <property type="match status" value="1"/>
</dbReference>
<evidence type="ECO:0000256" key="9">
    <source>
        <dbReference type="ARBA" id="ARBA00022490"/>
    </source>
</evidence>
<name>A0A9N8L352_CHRIL</name>
<comment type="cofactor">
    <cofactor evidence="2">
        <name>Ca(2+)</name>
        <dbReference type="ChEBI" id="CHEBI:29108"/>
    </cofactor>
</comment>
<dbReference type="PRINTS" id="PR01791">
    <property type="entry name" value="REGUCALCIN"/>
</dbReference>
<dbReference type="AlphaFoldDB" id="A0A9N8L352"/>
<dbReference type="FunFam" id="2.120.10.30:FF:000027">
    <property type="entry name" value="Regucalcin homologue"/>
    <property type="match status" value="1"/>
</dbReference>
<keyword evidence="12" id="KW-0106">Calcium</keyword>
<dbReference type="GO" id="GO:0030234">
    <property type="term" value="F:enzyme regulator activity"/>
    <property type="evidence" value="ECO:0007669"/>
    <property type="project" value="InterPro"/>
</dbReference>
<evidence type="ECO:0000259" key="16">
    <source>
        <dbReference type="Pfam" id="PF08450"/>
    </source>
</evidence>
<dbReference type="GO" id="GO:0005737">
    <property type="term" value="C:cytoplasm"/>
    <property type="evidence" value="ECO:0007669"/>
    <property type="project" value="UniProtKB-SubCell"/>
</dbReference>
<evidence type="ECO:0000256" key="11">
    <source>
        <dbReference type="ARBA" id="ARBA00022801"/>
    </source>
</evidence>
<feature type="domain" description="SMP-30/Gluconolactonase/LRE-like region" evidence="16">
    <location>
        <begin position="14"/>
        <end position="268"/>
    </location>
</feature>
<evidence type="ECO:0000256" key="4">
    <source>
        <dbReference type="ARBA" id="ARBA00001946"/>
    </source>
</evidence>
<evidence type="ECO:0000256" key="5">
    <source>
        <dbReference type="ARBA" id="ARBA00004496"/>
    </source>
</evidence>
<evidence type="ECO:0000256" key="7">
    <source>
        <dbReference type="ARBA" id="ARBA00013227"/>
    </source>
</evidence>
<comment type="cofactor">
    <cofactor evidence="4">
        <name>Mg(2+)</name>
        <dbReference type="ChEBI" id="CHEBI:18420"/>
    </cofactor>
</comment>
<evidence type="ECO:0000256" key="6">
    <source>
        <dbReference type="ARBA" id="ARBA00008853"/>
    </source>
</evidence>
<gene>
    <name evidence="17" type="ORF">CINC_LOCUS3641</name>
</gene>
<dbReference type="InterPro" id="IPR005511">
    <property type="entry name" value="SMP-30"/>
</dbReference>
<organism evidence="17 18">
    <name type="scientific">Chrysodeixis includens</name>
    <name type="common">Soybean looper</name>
    <name type="synonym">Pseudoplusia includens</name>
    <dbReference type="NCBI Taxonomy" id="689277"/>
    <lineage>
        <taxon>Eukaryota</taxon>
        <taxon>Metazoa</taxon>
        <taxon>Ecdysozoa</taxon>
        <taxon>Arthropoda</taxon>
        <taxon>Hexapoda</taxon>
        <taxon>Insecta</taxon>
        <taxon>Pterygota</taxon>
        <taxon>Neoptera</taxon>
        <taxon>Endopterygota</taxon>
        <taxon>Lepidoptera</taxon>
        <taxon>Glossata</taxon>
        <taxon>Ditrysia</taxon>
        <taxon>Noctuoidea</taxon>
        <taxon>Noctuidae</taxon>
        <taxon>Plusiinae</taxon>
        <taxon>Chrysodeixis</taxon>
    </lineage>
</organism>
<evidence type="ECO:0000256" key="3">
    <source>
        <dbReference type="ARBA" id="ARBA00001936"/>
    </source>
</evidence>
<dbReference type="PANTHER" id="PTHR10907:SF66">
    <property type="entry name" value="MIP34848P1-RELATED"/>
    <property type="match status" value="1"/>
</dbReference>
<feature type="active site" description="Proton donor/acceptor" evidence="14">
    <location>
        <position position="209"/>
    </location>
</feature>
<feature type="binding site" evidence="15">
    <location>
        <position position="157"/>
    </location>
    <ligand>
        <name>a divalent metal cation</name>
        <dbReference type="ChEBI" id="CHEBI:60240"/>
    </ligand>
</feature>
<comment type="catalytic activity">
    <reaction evidence="1">
        <text>D-glucono-1,5-lactone + H2O = D-gluconate + H(+)</text>
        <dbReference type="Rhea" id="RHEA:10440"/>
        <dbReference type="ChEBI" id="CHEBI:15377"/>
        <dbReference type="ChEBI" id="CHEBI:15378"/>
        <dbReference type="ChEBI" id="CHEBI:16217"/>
        <dbReference type="ChEBI" id="CHEBI:18391"/>
        <dbReference type="EC" id="3.1.1.17"/>
    </reaction>
</comment>
<dbReference type="EC" id="3.1.1.17" evidence="7"/>
<sequence>MAPVVTQILDPVTLGEGPHWHSEENALYFVSISDSTIHKYEPDTGKHVKAKLELEPHFILPIEGKKNHFLTTQKRKVVEIEWFADERPPKILRTVTEVDHEHPRNSLNDGKADPLGRLFTGSLTGSFEPDTPKTGALYRIDPDGTTTKLASGVHVSNGLAFDLKEKAFYYIDSMTRVIQRYDYDVSTGNISNPSTAFSFIEHELKGSPDGMTIDTDGNLWVAVFGGSNVLKVDPRKNTLLETVPIPVPQVTSATFGGPNLDILYVTTACLDFGGKPDPPSGATYAVTGLNARGHPNLKVRVN</sequence>
<comment type="cofactor">
    <cofactor evidence="3">
        <name>Mn(2+)</name>
        <dbReference type="ChEBI" id="CHEBI:29035"/>
    </cofactor>
</comment>
<evidence type="ECO:0000256" key="14">
    <source>
        <dbReference type="PIRSR" id="PIRSR605511-1"/>
    </source>
</evidence>
<feature type="binding site" evidence="15">
    <location>
        <position position="209"/>
    </location>
    <ligand>
        <name>a divalent metal cation</name>
        <dbReference type="ChEBI" id="CHEBI:60240"/>
    </ligand>
</feature>
<comment type="subcellular location">
    <subcellularLocation>
        <location evidence="5">Cytoplasm</location>
    </subcellularLocation>
</comment>
<evidence type="ECO:0000256" key="1">
    <source>
        <dbReference type="ARBA" id="ARBA00001589"/>
    </source>
</evidence>
<dbReference type="Proteomes" id="UP001154114">
    <property type="component" value="Chromosome 15"/>
</dbReference>
<dbReference type="SUPFAM" id="SSF63829">
    <property type="entry name" value="Calcium-dependent phosphotriesterase"/>
    <property type="match status" value="1"/>
</dbReference>
<keyword evidence="18" id="KW-1185">Reference proteome</keyword>
<dbReference type="GO" id="GO:0004341">
    <property type="term" value="F:gluconolactonase activity"/>
    <property type="evidence" value="ECO:0007669"/>
    <property type="project" value="UniProtKB-EC"/>
</dbReference>
<dbReference type="InterPro" id="IPR011042">
    <property type="entry name" value="6-blade_b-propeller_TolB-like"/>
</dbReference>
<comment type="similarity">
    <text evidence="6">Belongs to the SMP-30/CGR1 family.</text>
</comment>
<evidence type="ECO:0000313" key="18">
    <source>
        <dbReference type="Proteomes" id="UP001154114"/>
    </source>
</evidence>
<evidence type="ECO:0000256" key="2">
    <source>
        <dbReference type="ARBA" id="ARBA00001913"/>
    </source>
</evidence>
<feature type="binding site" evidence="15">
    <location>
        <position position="16"/>
    </location>
    <ligand>
        <name>a divalent metal cation</name>
        <dbReference type="ChEBI" id="CHEBI:60240"/>
    </ligand>
</feature>
<evidence type="ECO:0000256" key="15">
    <source>
        <dbReference type="PIRSR" id="PIRSR605511-2"/>
    </source>
</evidence>
<dbReference type="GO" id="GO:0005509">
    <property type="term" value="F:calcium ion binding"/>
    <property type="evidence" value="ECO:0007669"/>
    <property type="project" value="InterPro"/>
</dbReference>
<evidence type="ECO:0000256" key="10">
    <source>
        <dbReference type="ARBA" id="ARBA00022723"/>
    </source>
</evidence>
<dbReference type="Pfam" id="PF08450">
    <property type="entry name" value="SGL"/>
    <property type="match status" value="1"/>
</dbReference>
<dbReference type="InterPro" id="IPR008367">
    <property type="entry name" value="Regucalcin"/>
</dbReference>
<keyword evidence="11" id="KW-0378">Hydrolase</keyword>
<feature type="binding site" evidence="15">
    <location>
        <position position="108"/>
    </location>
    <ligand>
        <name>substrate</name>
    </ligand>
</feature>